<evidence type="ECO:0000313" key="4">
    <source>
        <dbReference type="Proteomes" id="UP000499080"/>
    </source>
</evidence>
<sequence length="102" mass="11023">MKSISRNHPGKNRCPSDRRSASQPIAALHCFGSDVSIVLTSMQEKGESMMCKIGAVGWVIHFLPSQATNVLFCVPCCVGSCIISTPRGLLPFLKSCDQLDVL</sequence>
<organism evidence="3 4">
    <name type="scientific">Araneus ventricosus</name>
    <name type="common">Orbweaver spider</name>
    <name type="synonym">Epeira ventricosa</name>
    <dbReference type="NCBI Taxonomy" id="182803"/>
    <lineage>
        <taxon>Eukaryota</taxon>
        <taxon>Metazoa</taxon>
        <taxon>Ecdysozoa</taxon>
        <taxon>Arthropoda</taxon>
        <taxon>Chelicerata</taxon>
        <taxon>Arachnida</taxon>
        <taxon>Araneae</taxon>
        <taxon>Araneomorphae</taxon>
        <taxon>Entelegynae</taxon>
        <taxon>Araneoidea</taxon>
        <taxon>Araneidae</taxon>
        <taxon>Araneus</taxon>
    </lineage>
</organism>
<evidence type="ECO:0000313" key="2">
    <source>
        <dbReference type="EMBL" id="GBN55645.1"/>
    </source>
</evidence>
<evidence type="ECO:0000313" key="3">
    <source>
        <dbReference type="EMBL" id="GBN55677.1"/>
    </source>
</evidence>
<proteinExistence type="predicted"/>
<accession>A0A4Y2PZJ0</accession>
<dbReference type="AlphaFoldDB" id="A0A4Y2PZJ0"/>
<protein>
    <submittedName>
        <fullName evidence="3">Uncharacterized protein</fullName>
    </submittedName>
</protein>
<reference evidence="3 4" key="1">
    <citation type="journal article" date="2019" name="Sci. Rep.">
        <title>Orb-weaving spider Araneus ventricosus genome elucidates the spidroin gene catalogue.</title>
        <authorList>
            <person name="Kono N."/>
            <person name="Nakamura H."/>
            <person name="Ohtoshi R."/>
            <person name="Moran D.A.P."/>
            <person name="Shinohara A."/>
            <person name="Yoshida Y."/>
            <person name="Fujiwara M."/>
            <person name="Mori M."/>
            <person name="Tomita M."/>
            <person name="Arakawa K."/>
        </authorList>
    </citation>
    <scope>NUCLEOTIDE SEQUENCE [LARGE SCALE GENOMIC DNA]</scope>
</reference>
<feature type="region of interest" description="Disordered" evidence="1">
    <location>
        <begin position="1"/>
        <end position="20"/>
    </location>
</feature>
<comment type="caution">
    <text evidence="3">The sequence shown here is derived from an EMBL/GenBank/DDBJ whole genome shotgun (WGS) entry which is preliminary data.</text>
</comment>
<gene>
    <name evidence="2" type="ORF">AVEN_17288_1</name>
    <name evidence="3" type="ORF">AVEN_187632_1</name>
</gene>
<name>A0A4Y2PZJ0_ARAVE</name>
<dbReference type="EMBL" id="BGPR01135441">
    <property type="protein sequence ID" value="GBN55677.1"/>
    <property type="molecule type" value="Genomic_DNA"/>
</dbReference>
<dbReference type="Proteomes" id="UP000499080">
    <property type="component" value="Unassembled WGS sequence"/>
</dbReference>
<evidence type="ECO:0000256" key="1">
    <source>
        <dbReference type="SAM" id="MobiDB-lite"/>
    </source>
</evidence>
<keyword evidence="4" id="KW-1185">Reference proteome</keyword>
<dbReference type="EMBL" id="BGPR01135421">
    <property type="protein sequence ID" value="GBN55645.1"/>
    <property type="molecule type" value="Genomic_DNA"/>
</dbReference>